<dbReference type="GO" id="GO:0055085">
    <property type="term" value="P:transmembrane transport"/>
    <property type="evidence" value="ECO:0007669"/>
    <property type="project" value="InterPro"/>
</dbReference>
<evidence type="ECO:0000256" key="1">
    <source>
        <dbReference type="ARBA" id="ARBA00004651"/>
    </source>
</evidence>
<keyword evidence="6 7" id="KW-0472">Membrane</keyword>
<keyword evidence="3" id="KW-1003">Cell membrane</keyword>
<keyword evidence="2" id="KW-0813">Transport</keyword>
<protein>
    <recommendedName>
        <fullName evidence="8">Citrate transporter-like domain-containing protein</fullName>
    </recommendedName>
</protein>
<evidence type="ECO:0000256" key="6">
    <source>
        <dbReference type="ARBA" id="ARBA00023136"/>
    </source>
</evidence>
<name>A0A5J4ZWK9_9ASTE</name>
<gene>
    <name evidence="9" type="ORF">F0562_012199</name>
</gene>
<dbReference type="PANTHER" id="PTHR43302:SF15">
    <property type="entry name" value="SILICON EFFLUX TRANSPORTER LSI2"/>
    <property type="match status" value="1"/>
</dbReference>
<feature type="transmembrane region" description="Helical" evidence="7">
    <location>
        <begin position="120"/>
        <end position="139"/>
    </location>
</feature>
<accession>A0A5J4ZWK9</accession>
<feature type="transmembrane region" description="Helical" evidence="7">
    <location>
        <begin position="79"/>
        <end position="100"/>
    </location>
</feature>
<dbReference type="Proteomes" id="UP000325577">
    <property type="component" value="Linkage Group LG5"/>
</dbReference>
<dbReference type="PANTHER" id="PTHR43302">
    <property type="entry name" value="TRANSPORTER ARSB-RELATED"/>
    <property type="match status" value="1"/>
</dbReference>
<evidence type="ECO:0000313" key="10">
    <source>
        <dbReference type="Proteomes" id="UP000325577"/>
    </source>
</evidence>
<dbReference type="EMBL" id="CM018048">
    <property type="protein sequence ID" value="KAA8521491.1"/>
    <property type="molecule type" value="Genomic_DNA"/>
</dbReference>
<sequence>MFIAVDGFNKTGIPTTIWVFIEPYAQIDKISGVLVLAGLILALSNLASNVPTVLLLGGPVVASAFAISLDYVQKAWLLLAWVSTVAGNFSLLGSAANLIVCQQAQRAQHLGYTLSFWSHLKFGVPSTLIITTIGLTFIMR</sequence>
<evidence type="ECO:0000259" key="8">
    <source>
        <dbReference type="Pfam" id="PF03600"/>
    </source>
</evidence>
<dbReference type="Pfam" id="PF03600">
    <property type="entry name" value="CitMHS"/>
    <property type="match status" value="1"/>
</dbReference>
<feature type="transmembrane region" description="Helical" evidence="7">
    <location>
        <begin position="30"/>
        <end position="47"/>
    </location>
</feature>
<evidence type="ECO:0000256" key="4">
    <source>
        <dbReference type="ARBA" id="ARBA00022692"/>
    </source>
</evidence>
<comment type="subcellular location">
    <subcellularLocation>
        <location evidence="1">Cell membrane</location>
        <topology evidence="1">Multi-pass membrane protein</topology>
    </subcellularLocation>
</comment>
<reference evidence="9 10" key="1">
    <citation type="submission" date="2019-09" db="EMBL/GenBank/DDBJ databases">
        <title>A chromosome-level genome assembly of the Chinese tupelo Nyssa sinensis.</title>
        <authorList>
            <person name="Yang X."/>
            <person name="Kang M."/>
            <person name="Yang Y."/>
            <person name="Xiong H."/>
            <person name="Wang M."/>
            <person name="Zhang Z."/>
            <person name="Wang Z."/>
            <person name="Wu H."/>
            <person name="Ma T."/>
            <person name="Liu J."/>
            <person name="Xi Z."/>
        </authorList>
    </citation>
    <scope>NUCLEOTIDE SEQUENCE [LARGE SCALE GENOMIC DNA]</scope>
    <source>
        <strain evidence="9">J267</strain>
        <tissue evidence="9">Leaf</tissue>
    </source>
</reference>
<proteinExistence type="predicted"/>
<dbReference type="InterPro" id="IPR004680">
    <property type="entry name" value="Cit_transptr-like_dom"/>
</dbReference>
<evidence type="ECO:0000256" key="3">
    <source>
        <dbReference type="ARBA" id="ARBA00022475"/>
    </source>
</evidence>
<organism evidence="9 10">
    <name type="scientific">Nyssa sinensis</name>
    <dbReference type="NCBI Taxonomy" id="561372"/>
    <lineage>
        <taxon>Eukaryota</taxon>
        <taxon>Viridiplantae</taxon>
        <taxon>Streptophyta</taxon>
        <taxon>Embryophyta</taxon>
        <taxon>Tracheophyta</taxon>
        <taxon>Spermatophyta</taxon>
        <taxon>Magnoliopsida</taxon>
        <taxon>eudicotyledons</taxon>
        <taxon>Gunneridae</taxon>
        <taxon>Pentapetalae</taxon>
        <taxon>asterids</taxon>
        <taxon>Cornales</taxon>
        <taxon>Nyssaceae</taxon>
        <taxon>Nyssa</taxon>
    </lineage>
</organism>
<dbReference type="OrthoDB" id="442352at2759"/>
<keyword evidence="4 7" id="KW-0812">Transmembrane</keyword>
<dbReference type="AlphaFoldDB" id="A0A5J4ZWK9"/>
<feature type="domain" description="Citrate transporter-like" evidence="8">
    <location>
        <begin position="1"/>
        <end position="86"/>
    </location>
</feature>
<evidence type="ECO:0000313" key="9">
    <source>
        <dbReference type="EMBL" id="KAA8521491.1"/>
    </source>
</evidence>
<evidence type="ECO:0000256" key="5">
    <source>
        <dbReference type="ARBA" id="ARBA00022989"/>
    </source>
</evidence>
<keyword evidence="5 7" id="KW-1133">Transmembrane helix</keyword>
<dbReference type="GO" id="GO:0005886">
    <property type="term" value="C:plasma membrane"/>
    <property type="evidence" value="ECO:0007669"/>
    <property type="project" value="UniProtKB-SubCell"/>
</dbReference>
<evidence type="ECO:0000256" key="7">
    <source>
        <dbReference type="SAM" id="Phobius"/>
    </source>
</evidence>
<evidence type="ECO:0000256" key="2">
    <source>
        <dbReference type="ARBA" id="ARBA00022448"/>
    </source>
</evidence>
<keyword evidence="10" id="KW-1185">Reference proteome</keyword>